<dbReference type="GO" id="GO:0060271">
    <property type="term" value="P:cilium assembly"/>
    <property type="evidence" value="ECO:0007669"/>
    <property type="project" value="TreeGrafter"/>
</dbReference>
<dbReference type="PANTHER" id="PTHR45912">
    <property type="entry name" value="CILIA- AND FLAGELLA-ASSOCIATED PROTEIN 47"/>
    <property type="match status" value="1"/>
</dbReference>
<accession>A0A7S2L335</accession>
<protein>
    <submittedName>
        <fullName evidence="2">Uncharacterized protein</fullName>
    </submittedName>
</protein>
<dbReference type="AlphaFoldDB" id="A0A7S2L335"/>
<gene>
    <name evidence="2" type="ORF">SMAR0320_LOCUS7999</name>
</gene>
<keyword evidence="1" id="KW-0812">Transmembrane</keyword>
<reference evidence="2" key="1">
    <citation type="submission" date="2021-01" db="EMBL/GenBank/DDBJ databases">
        <authorList>
            <person name="Corre E."/>
            <person name="Pelletier E."/>
            <person name="Niang G."/>
            <person name="Scheremetjew M."/>
            <person name="Finn R."/>
            <person name="Kale V."/>
            <person name="Holt S."/>
            <person name="Cochrane G."/>
            <person name="Meng A."/>
            <person name="Brown T."/>
            <person name="Cohen L."/>
        </authorList>
    </citation>
    <scope>NUCLEOTIDE SEQUENCE</scope>
    <source>
        <strain evidence="2">SM1012Den-03</strain>
    </source>
</reference>
<name>A0A7S2L335_9STRA</name>
<dbReference type="EMBL" id="HBGZ01011116">
    <property type="protein sequence ID" value="CAD9593919.1"/>
    <property type="molecule type" value="Transcribed_RNA"/>
</dbReference>
<keyword evidence="1" id="KW-0472">Membrane</keyword>
<proteinExistence type="predicted"/>
<evidence type="ECO:0000256" key="1">
    <source>
        <dbReference type="SAM" id="Phobius"/>
    </source>
</evidence>
<evidence type="ECO:0000313" key="2">
    <source>
        <dbReference type="EMBL" id="CAD9593919.1"/>
    </source>
</evidence>
<keyword evidence="1" id="KW-1133">Transmembrane helix</keyword>
<sequence length="361" mass="40043">MKMNTAYLNNKRVSDDDISLCTSPGNNSLVTLDDTPSKSKRANTLKLQPRRSALVVSCALALLLISSPLADAFAITHASRNNLSTTQLSYRSLHHGPDVQPLTDIEKQGVDFTKMPKDKLDRFGPGNFDQYADSTCNDFDGGDSETGLVGDGQSGLRQFGYDVSPHLANTMAARYSSAYEEVETAQRTDMSYAEEMMHSNPSMDEIRAVQLQNWATQQEIASANRYMNEKTQAYHEAEDEYADYGATSLDHLPIEEISAEEETADCLVTLVAPLNGVASHEIAVKNPYMGFAKFRTYFVGDAAAEWTVTQSDGYLKQNEATQFVISYRPQNPGVVHGHFVIETEDFKYIWNVVGSTGEYEF</sequence>
<dbReference type="GO" id="GO:0005929">
    <property type="term" value="C:cilium"/>
    <property type="evidence" value="ECO:0007669"/>
    <property type="project" value="TreeGrafter"/>
</dbReference>
<feature type="transmembrane region" description="Helical" evidence="1">
    <location>
        <begin position="53"/>
        <end position="75"/>
    </location>
</feature>
<organism evidence="2">
    <name type="scientific">Skeletonema marinoi</name>
    <dbReference type="NCBI Taxonomy" id="267567"/>
    <lineage>
        <taxon>Eukaryota</taxon>
        <taxon>Sar</taxon>
        <taxon>Stramenopiles</taxon>
        <taxon>Ochrophyta</taxon>
        <taxon>Bacillariophyta</taxon>
        <taxon>Coscinodiscophyceae</taxon>
        <taxon>Thalassiosirophycidae</taxon>
        <taxon>Thalassiosirales</taxon>
        <taxon>Skeletonemataceae</taxon>
        <taxon>Skeletonema</taxon>
        <taxon>Skeletonema marinoi-dohrnii complex</taxon>
    </lineage>
</organism>
<dbReference type="PANTHER" id="PTHR45912:SF3">
    <property type="entry name" value="CILIA- AND FLAGELLA-ASSOCIATED PROTEIN 47"/>
    <property type="match status" value="1"/>
</dbReference>